<dbReference type="PANTHER" id="PTHR10133">
    <property type="entry name" value="DNA POLYMERASE I"/>
    <property type="match status" value="1"/>
</dbReference>
<dbReference type="EMBL" id="LR798196">
    <property type="protein sequence ID" value="CAB5144279.1"/>
    <property type="molecule type" value="Genomic_DNA"/>
</dbReference>
<dbReference type="GO" id="GO:0003887">
    <property type="term" value="F:DNA-directed DNA polymerase activity"/>
    <property type="evidence" value="ECO:0007669"/>
    <property type="project" value="InterPro"/>
</dbReference>
<evidence type="ECO:0000313" key="4">
    <source>
        <dbReference type="EMBL" id="CAB5144279.1"/>
    </source>
</evidence>
<keyword evidence="4" id="KW-0540">Nuclease</keyword>
<dbReference type="InterPro" id="IPR001098">
    <property type="entry name" value="DNA-dir_DNA_pol_A_palm_dom"/>
</dbReference>
<evidence type="ECO:0000256" key="2">
    <source>
        <dbReference type="ARBA" id="ARBA00023109"/>
    </source>
</evidence>
<keyword evidence="4" id="KW-0378">Hydrolase</keyword>
<keyword evidence="4" id="KW-0269">Exonuclease</keyword>
<dbReference type="GO" id="GO:0003677">
    <property type="term" value="F:DNA binding"/>
    <property type="evidence" value="ECO:0007669"/>
    <property type="project" value="InterPro"/>
</dbReference>
<keyword evidence="2" id="KW-1194">Viral DNA replication</keyword>
<organism evidence="4">
    <name type="scientific">uncultured Caudovirales phage</name>
    <dbReference type="NCBI Taxonomy" id="2100421"/>
    <lineage>
        <taxon>Viruses</taxon>
        <taxon>Duplodnaviria</taxon>
        <taxon>Heunggongvirae</taxon>
        <taxon>Uroviricota</taxon>
        <taxon>Caudoviricetes</taxon>
        <taxon>Peduoviridae</taxon>
        <taxon>Maltschvirus</taxon>
        <taxon>Maltschvirus maltsch</taxon>
    </lineage>
</organism>
<dbReference type="InterPro" id="IPR043502">
    <property type="entry name" value="DNA/RNA_pol_sf"/>
</dbReference>
<evidence type="ECO:0000256" key="1">
    <source>
        <dbReference type="ARBA" id="ARBA00022705"/>
    </source>
</evidence>
<sequence>MTACDYETYSKVDLRTAGLHNYAVDPSTGIHCFSWGTDPFEISTWHEGEKFPEELREHIAKGGVFTAWNAAFEIYLWKFCAVRRYGWPDIEPHQFRCSMAQAYAMSLPGSLEKAALALGVGEQKDMKGARVMMQLAQPKADGSLWVRSDAPEKFEQLYEYNRQDVRTELAARERMMELSDEEQKLWELDFKINFRGIQIDLEAVNAATKLVAAEKARLDRDMLKCTGGVVGACSEVQLLVKWVRSQGVEVKGLAKADVLDALSGELPARVRTALDLRKEAAKSSTAKLIAMRDAASSDGRVRGTMQYHGANTGRWAGRRVQFQNVPRGALKPSEIDDCINHFNDGDYISIMYAPPMDVIVSCLRAMVVPKPGHDLVAADFSAIEARVLAWLAGEEKVLEIFRTHGKIYEHAAAGIYHVPMDAVTKAQRQIGKVAVLALGYGGGIGAFQSMARNYAVKVADQEADDIKKAWREAHPRIVAYWKDLESAAINAVELGVVCKSGPAGRQVQFKKNGSFLWCKLPSGRVLCYPYPVVKENPVPWGGTKPALFYWSVNGTTNKWEETGTYGGSLAENVTQAVARDLLAHGMMSLEHHGYPVIMHVHDEAVVEIASTSDDGSLKRIESLMSQTPSWAAGLPVTAEGWRARRYRK</sequence>
<evidence type="ECO:0000259" key="3">
    <source>
        <dbReference type="SMART" id="SM00482"/>
    </source>
</evidence>
<dbReference type="GO" id="GO:0006302">
    <property type="term" value="P:double-strand break repair"/>
    <property type="evidence" value="ECO:0007669"/>
    <property type="project" value="TreeGrafter"/>
</dbReference>
<dbReference type="Gene3D" id="3.30.70.370">
    <property type="match status" value="1"/>
</dbReference>
<dbReference type="InterPro" id="IPR002298">
    <property type="entry name" value="DNA_polymerase_A"/>
</dbReference>
<proteinExistence type="predicted"/>
<dbReference type="GO" id="GO:0039693">
    <property type="term" value="P:viral DNA genome replication"/>
    <property type="evidence" value="ECO:0007669"/>
    <property type="project" value="UniProtKB-KW"/>
</dbReference>
<dbReference type="SMART" id="SM00482">
    <property type="entry name" value="POLAc"/>
    <property type="match status" value="1"/>
</dbReference>
<dbReference type="GO" id="GO:0006261">
    <property type="term" value="P:DNA-templated DNA replication"/>
    <property type="evidence" value="ECO:0007669"/>
    <property type="project" value="InterPro"/>
</dbReference>
<name>A0A6J7W2W5_9CAUD</name>
<dbReference type="Gene3D" id="1.10.150.20">
    <property type="entry name" value="5' to 3' exonuclease, C-terminal subdomain"/>
    <property type="match status" value="1"/>
</dbReference>
<dbReference type="PANTHER" id="PTHR10133:SF27">
    <property type="entry name" value="DNA POLYMERASE NU"/>
    <property type="match status" value="1"/>
</dbReference>
<reference evidence="4" key="1">
    <citation type="submission" date="2020-05" db="EMBL/GenBank/DDBJ databases">
        <authorList>
            <person name="Chiriac C."/>
            <person name="Salcher M."/>
            <person name="Ghai R."/>
            <person name="Kavagutti S V."/>
        </authorList>
    </citation>
    <scope>NUCLEOTIDE SEQUENCE</scope>
</reference>
<gene>
    <name evidence="4" type="ORF">UFOVP147_2</name>
</gene>
<accession>A0A6J7W2W5</accession>
<dbReference type="Pfam" id="PF00476">
    <property type="entry name" value="DNA_pol_A"/>
    <property type="match status" value="1"/>
</dbReference>
<dbReference type="GO" id="GO:0004527">
    <property type="term" value="F:exonuclease activity"/>
    <property type="evidence" value="ECO:0007669"/>
    <property type="project" value="UniProtKB-KW"/>
</dbReference>
<protein>
    <submittedName>
        <fullName evidence="4">Bifunctional 3'-5' exonuclease/DNA polymerase</fullName>
    </submittedName>
</protein>
<dbReference type="SUPFAM" id="SSF56672">
    <property type="entry name" value="DNA/RNA polymerases"/>
    <property type="match status" value="1"/>
</dbReference>
<feature type="domain" description="DNA-directed DNA polymerase family A palm" evidence="3">
    <location>
        <begin position="361"/>
        <end position="612"/>
    </location>
</feature>
<keyword evidence="1" id="KW-0235">DNA replication</keyword>